<dbReference type="Proteomes" id="UP000217448">
    <property type="component" value="Unassembled WGS sequence"/>
</dbReference>
<gene>
    <name evidence="4" type="ORF">CLG85_000620</name>
    <name evidence="5" type="ORF">CLG85_05240</name>
</gene>
<evidence type="ECO:0000313" key="5">
    <source>
        <dbReference type="EMBL" id="PBD20207.1"/>
    </source>
</evidence>
<keyword evidence="6" id="KW-1185">Reference proteome</keyword>
<dbReference type="SMART" id="SM00422">
    <property type="entry name" value="HTH_MERR"/>
    <property type="match status" value="1"/>
</dbReference>
<dbReference type="Gene3D" id="1.10.1660.10">
    <property type="match status" value="1"/>
</dbReference>
<evidence type="ECO:0000256" key="1">
    <source>
        <dbReference type="ARBA" id="ARBA00023125"/>
    </source>
</evidence>
<evidence type="ECO:0000313" key="4">
    <source>
        <dbReference type="EMBL" id="MCT4368925.1"/>
    </source>
</evidence>
<comment type="caution">
    <text evidence="5">The sequence shown here is derived from an EMBL/GenBank/DDBJ whole genome shotgun (WGS) entry which is preliminary data.</text>
</comment>
<dbReference type="EMBL" id="NTHN02000001">
    <property type="protein sequence ID" value="MCT4368925.1"/>
    <property type="molecule type" value="Genomic_DNA"/>
</dbReference>
<proteinExistence type="predicted"/>
<reference evidence="5" key="1">
    <citation type="submission" date="2017-09" db="EMBL/GenBank/DDBJ databases">
        <title>Yangia sp. SAOS 153D whole genome sequencing.</title>
        <authorList>
            <person name="Verma A."/>
            <person name="Krishnamurthi S."/>
        </authorList>
    </citation>
    <scope>NUCLEOTIDE SEQUENCE [LARGE SCALE GENOMIC DNA]</scope>
    <source>
        <strain evidence="5">SAOS 153D</strain>
    </source>
</reference>
<dbReference type="RefSeq" id="WP_095881305.1">
    <property type="nucleotide sequence ID" value="NZ_NTHN02000001.1"/>
</dbReference>
<dbReference type="InterPro" id="IPR009061">
    <property type="entry name" value="DNA-bd_dom_put_sf"/>
</dbReference>
<dbReference type="InterPro" id="IPR000551">
    <property type="entry name" value="MerR-type_HTH_dom"/>
</dbReference>
<name>A0A2A3JZF9_9RHOB</name>
<evidence type="ECO:0000256" key="2">
    <source>
        <dbReference type="SAM" id="Coils"/>
    </source>
</evidence>
<feature type="domain" description="HTH merR-type" evidence="3">
    <location>
        <begin position="4"/>
        <end position="71"/>
    </location>
</feature>
<dbReference type="GO" id="GO:0003677">
    <property type="term" value="F:DNA binding"/>
    <property type="evidence" value="ECO:0007669"/>
    <property type="project" value="UniProtKB-KW"/>
</dbReference>
<reference evidence="4" key="3">
    <citation type="submission" date="2024-05" db="EMBL/GenBank/DDBJ databases">
        <title>Yangia mangrovi SAOS 153D genome.</title>
        <authorList>
            <person name="Verma A."/>
            <person name="Pal Y."/>
            <person name="Sundharam S."/>
            <person name="Bisht B."/>
            <person name="Srinivasan K."/>
        </authorList>
    </citation>
    <scope>NUCLEOTIDE SEQUENCE</scope>
    <source>
        <strain evidence="4">SAOS 153D</strain>
    </source>
</reference>
<protein>
    <submittedName>
        <fullName evidence="4">MerR family DNA-binding transcriptional regulator</fullName>
    </submittedName>
    <submittedName>
        <fullName evidence="5">MerR family transcriptional regulator</fullName>
    </submittedName>
</protein>
<accession>A0A2A3JZF9</accession>
<dbReference type="PROSITE" id="PS50937">
    <property type="entry name" value="HTH_MERR_2"/>
    <property type="match status" value="1"/>
</dbReference>
<dbReference type="InterPro" id="IPR047057">
    <property type="entry name" value="MerR_fam"/>
</dbReference>
<keyword evidence="2" id="KW-0175">Coiled coil</keyword>
<keyword evidence="1 4" id="KW-0238">DNA-binding</keyword>
<dbReference type="SUPFAM" id="SSF46955">
    <property type="entry name" value="Putative DNA-binding domain"/>
    <property type="match status" value="1"/>
</dbReference>
<dbReference type="AlphaFoldDB" id="A0A2A3JZF9"/>
<dbReference type="PROSITE" id="PS00552">
    <property type="entry name" value="HTH_MERR_1"/>
    <property type="match status" value="1"/>
</dbReference>
<dbReference type="GO" id="GO:0003700">
    <property type="term" value="F:DNA-binding transcription factor activity"/>
    <property type="evidence" value="ECO:0007669"/>
    <property type="project" value="InterPro"/>
</dbReference>
<dbReference type="PANTHER" id="PTHR30204">
    <property type="entry name" value="REDOX-CYCLING DRUG-SENSING TRANSCRIPTIONAL ACTIVATOR SOXR"/>
    <property type="match status" value="1"/>
</dbReference>
<dbReference type="PANTHER" id="PTHR30204:SF58">
    <property type="entry name" value="HTH-TYPE TRANSCRIPTIONAL REGULATOR YFMP"/>
    <property type="match status" value="1"/>
</dbReference>
<dbReference type="CDD" id="cd04776">
    <property type="entry name" value="HTH_GnyR"/>
    <property type="match status" value="1"/>
</dbReference>
<dbReference type="EMBL" id="NTHN01000067">
    <property type="protein sequence ID" value="PBD20207.1"/>
    <property type="molecule type" value="Genomic_DNA"/>
</dbReference>
<evidence type="ECO:0000259" key="3">
    <source>
        <dbReference type="PROSITE" id="PS50937"/>
    </source>
</evidence>
<dbReference type="Pfam" id="PF13411">
    <property type="entry name" value="MerR_1"/>
    <property type="match status" value="1"/>
</dbReference>
<evidence type="ECO:0000313" key="6">
    <source>
        <dbReference type="Proteomes" id="UP000217448"/>
    </source>
</evidence>
<organism evidence="5">
    <name type="scientific">Alloyangia mangrovi</name>
    <dbReference type="NCBI Taxonomy" id="1779329"/>
    <lineage>
        <taxon>Bacteria</taxon>
        <taxon>Pseudomonadati</taxon>
        <taxon>Pseudomonadota</taxon>
        <taxon>Alphaproteobacteria</taxon>
        <taxon>Rhodobacterales</taxon>
        <taxon>Roseobacteraceae</taxon>
        <taxon>Alloyangia</taxon>
    </lineage>
</organism>
<dbReference type="OrthoDB" id="9803659at2"/>
<feature type="coiled-coil region" evidence="2">
    <location>
        <begin position="86"/>
        <end position="113"/>
    </location>
</feature>
<reference evidence="6" key="2">
    <citation type="submission" date="2023-07" db="EMBL/GenBank/DDBJ databases">
        <title>Yangia mangrovi SAOS 153D genome.</title>
        <authorList>
            <person name="Verma A."/>
            <person name="Pal Y."/>
            <person name="Sundharam S."/>
            <person name="Bisht B."/>
            <person name="Srinivasan K."/>
        </authorList>
    </citation>
    <scope>NUCLEOTIDE SEQUENCE [LARGE SCALE GENOMIC DNA]</scope>
    <source>
        <strain evidence="6">SAOS 153D</strain>
    </source>
</reference>
<sequence length="136" mass="15824">MDKLFSISDLSKELGVTPRTIRFYEEQGLLLPQRVGTNRIYTARDRGRLILILRGKRLGFTLKDIREYLDLYDADPTQREQIDALLGKVRHRIQELDEQLETLRVTLGELREIEQMSLDALERHEKTAAATTARKT</sequence>